<dbReference type="CDD" id="cd19756">
    <property type="entry name" value="Bbox2"/>
    <property type="match status" value="1"/>
</dbReference>
<dbReference type="InterPro" id="IPR011042">
    <property type="entry name" value="6-blade_b-propeller_TolB-like"/>
</dbReference>
<dbReference type="SUPFAM" id="SSF101898">
    <property type="entry name" value="NHL repeat"/>
    <property type="match status" value="1"/>
</dbReference>
<reference evidence="3" key="1">
    <citation type="submission" date="2022-08" db="UniProtKB">
        <authorList>
            <consortium name="EnsemblMetazoa"/>
        </authorList>
    </citation>
    <scope>IDENTIFICATION</scope>
    <source>
        <strain evidence="3">05x7-T-G4-1.051#20</strain>
    </source>
</reference>
<evidence type="ECO:0000313" key="3">
    <source>
        <dbReference type="EnsemblMetazoa" id="G29649.7:cds"/>
    </source>
</evidence>
<dbReference type="InterPro" id="IPR047153">
    <property type="entry name" value="TRIM45/56/19-like"/>
</dbReference>
<dbReference type="PROSITE" id="PS50119">
    <property type="entry name" value="ZF_BBOX"/>
    <property type="match status" value="2"/>
</dbReference>
<dbReference type="EnsemblMetazoa" id="G29649.8">
    <property type="protein sequence ID" value="G29649.8:cds"/>
    <property type="gene ID" value="G29649"/>
</dbReference>
<dbReference type="EnsemblMetazoa" id="G29649.2">
    <property type="protein sequence ID" value="G29649.2:cds"/>
    <property type="gene ID" value="G29649"/>
</dbReference>
<name>A0A8W8LTL0_MAGGI</name>
<dbReference type="AlphaFoldDB" id="A0A8W8LTL0"/>
<organism evidence="3 4">
    <name type="scientific">Magallana gigas</name>
    <name type="common">Pacific oyster</name>
    <name type="synonym">Crassostrea gigas</name>
    <dbReference type="NCBI Taxonomy" id="29159"/>
    <lineage>
        <taxon>Eukaryota</taxon>
        <taxon>Metazoa</taxon>
        <taxon>Spiralia</taxon>
        <taxon>Lophotrochozoa</taxon>
        <taxon>Mollusca</taxon>
        <taxon>Bivalvia</taxon>
        <taxon>Autobranchia</taxon>
        <taxon>Pteriomorphia</taxon>
        <taxon>Ostreida</taxon>
        <taxon>Ostreoidea</taxon>
        <taxon>Ostreidae</taxon>
        <taxon>Magallana</taxon>
    </lineage>
</organism>
<dbReference type="Gene3D" id="2.120.10.30">
    <property type="entry name" value="TolB, C-terminal domain"/>
    <property type="match status" value="1"/>
</dbReference>
<dbReference type="OMA" id="VIQYDER"/>
<dbReference type="PANTHER" id="PTHR25462">
    <property type="entry name" value="BONUS, ISOFORM C-RELATED"/>
    <property type="match status" value="1"/>
</dbReference>
<evidence type="ECO:0000313" key="4">
    <source>
        <dbReference type="Proteomes" id="UP000005408"/>
    </source>
</evidence>
<dbReference type="OrthoDB" id="6109180at2759"/>
<protein>
    <recommendedName>
        <fullName evidence="2">B box-type domain-containing protein</fullName>
    </recommendedName>
</protein>
<keyword evidence="1" id="KW-0479">Metal-binding</keyword>
<dbReference type="Proteomes" id="UP000005408">
    <property type="component" value="Unassembled WGS sequence"/>
</dbReference>
<proteinExistence type="predicted"/>
<dbReference type="SMART" id="SM00336">
    <property type="entry name" value="BBOX"/>
    <property type="match status" value="2"/>
</dbReference>
<keyword evidence="4" id="KW-1185">Reference proteome</keyword>
<feature type="domain" description="B box-type" evidence="2">
    <location>
        <begin position="71"/>
        <end position="112"/>
    </location>
</feature>
<accession>A0A8W8LTL0</accession>
<dbReference type="PANTHER" id="PTHR25462:SF296">
    <property type="entry name" value="MEIOTIC P26, ISOFORM F"/>
    <property type="match status" value="1"/>
</dbReference>
<dbReference type="InterPro" id="IPR000315">
    <property type="entry name" value="Znf_B-box"/>
</dbReference>
<dbReference type="Pfam" id="PF00643">
    <property type="entry name" value="zf-B_box"/>
    <property type="match status" value="1"/>
</dbReference>
<feature type="domain" description="B box-type" evidence="2">
    <location>
        <begin position="20"/>
        <end position="64"/>
    </location>
</feature>
<dbReference type="EnsemblMetazoa" id="G29649.7">
    <property type="protein sequence ID" value="G29649.7:cds"/>
    <property type="gene ID" value="G29649"/>
</dbReference>
<dbReference type="EnsemblMetazoa" id="G29649.6">
    <property type="protein sequence ID" value="G29649.6:cds"/>
    <property type="gene ID" value="G29649"/>
</dbReference>
<dbReference type="EnsemblMetazoa" id="G29649.3">
    <property type="protein sequence ID" value="G29649.3:cds"/>
    <property type="gene ID" value="G29649"/>
</dbReference>
<evidence type="ECO:0000259" key="2">
    <source>
        <dbReference type="PROSITE" id="PS50119"/>
    </source>
</evidence>
<sequence length="587" mass="66551">MAIASATKDIAVLEDFKTAQDAIKCDLCPNSVELHCKRCDVRLCGTCVSKHVSKIQNSHEIVSFVSRKSEPSFPVCQFHLNTKCEFHCQTCYIAVCSKCITTGHKFHKIVDLMEIFKSKLDSIQQSSDDLEMVCLPKFQNILSHSELRLTTIATEYQILKSAIKKHGQDMHRIVDVVTKRFEDEAEKMEHESMTELKNHISETRRSIEEMHSLIEENKRLMLSNDVGKALSYDADIERYRKGKQEIRALVPDFKRVSLTTDELCCLFGSLKTPEKEGFIEKNIIKDTGKEILPRVAKEFLLMPSISATIDSGSDHVQRVCCQETDEVWVSGNGSVITRVDMEGNVREILHTSSGYVPHDLDVTEPGELLYCDSTEKTVNVVQNGKQRAFLQYQNWRPMGIAVTVAGEIIVSLYSDLEGCSKVIKYCLGRNEEQGQETLSLERLQPKLRKVIQYDERGENLYRYATFVAENGVNNDICVSDHGTNTVVVVNHEGKFRFVYHNILSQRKYDTFFPCSIVTDSQGHILIADGDNDCIHVIDCNRQFLCYIDNCSFAGVCGIDIDFADKLWIGEVDSGKIKVVEYLQLADE</sequence>
<keyword evidence="1" id="KW-0862">Zinc</keyword>
<dbReference type="GO" id="GO:0008270">
    <property type="term" value="F:zinc ion binding"/>
    <property type="evidence" value="ECO:0007669"/>
    <property type="project" value="UniProtKB-KW"/>
</dbReference>
<evidence type="ECO:0000256" key="1">
    <source>
        <dbReference type="PROSITE-ProRule" id="PRU00024"/>
    </source>
</evidence>
<dbReference type="Gene3D" id="3.30.160.60">
    <property type="entry name" value="Classic Zinc Finger"/>
    <property type="match status" value="1"/>
</dbReference>
<keyword evidence="1" id="KW-0863">Zinc-finger</keyword>
<dbReference type="SUPFAM" id="SSF57845">
    <property type="entry name" value="B-box zinc-binding domain"/>
    <property type="match status" value="1"/>
</dbReference>